<keyword evidence="3" id="KW-1185">Reference proteome</keyword>
<dbReference type="RefSeq" id="WP_153115786.1">
    <property type="nucleotide sequence ID" value="NZ_JACIGE010000002.1"/>
</dbReference>
<evidence type="ECO:0000313" key="3">
    <source>
        <dbReference type="Proteomes" id="UP000587070"/>
    </source>
</evidence>
<dbReference type="AlphaFoldDB" id="A0A840FVW8"/>
<evidence type="ECO:0000256" key="1">
    <source>
        <dbReference type="SAM" id="Phobius"/>
    </source>
</evidence>
<organism evidence="2 3">
    <name type="scientific">Rhodocyclus tenuis</name>
    <name type="common">Rhodospirillum tenue</name>
    <dbReference type="NCBI Taxonomy" id="1066"/>
    <lineage>
        <taxon>Bacteria</taxon>
        <taxon>Pseudomonadati</taxon>
        <taxon>Pseudomonadota</taxon>
        <taxon>Betaproteobacteria</taxon>
        <taxon>Rhodocyclales</taxon>
        <taxon>Rhodocyclaceae</taxon>
        <taxon>Rhodocyclus</taxon>
    </lineage>
</organism>
<comment type="caution">
    <text evidence="2">The sequence shown here is derived from an EMBL/GenBank/DDBJ whole genome shotgun (WGS) entry which is preliminary data.</text>
</comment>
<sequence length="69" mass="6981">MKQGSVPPAWRSIANDAESCLTVAQAIEAANLPAGKHGKAVLPALILALAMLRGAFAVANAVSSIGRDV</sequence>
<keyword evidence="1" id="KW-0812">Transmembrane</keyword>
<evidence type="ECO:0000313" key="2">
    <source>
        <dbReference type="EMBL" id="MBB4246237.1"/>
    </source>
</evidence>
<keyword evidence="1" id="KW-1133">Transmembrane helix</keyword>
<reference evidence="2 3" key="1">
    <citation type="submission" date="2020-08" db="EMBL/GenBank/DDBJ databases">
        <title>Genome sequencing of Purple Non-Sulfur Bacteria from various extreme environments.</title>
        <authorList>
            <person name="Mayer M."/>
        </authorList>
    </citation>
    <scope>NUCLEOTIDE SEQUENCE [LARGE SCALE GENOMIC DNA]</scope>
    <source>
        <strain evidence="2 3">2761</strain>
    </source>
</reference>
<dbReference type="Proteomes" id="UP000587070">
    <property type="component" value="Unassembled WGS sequence"/>
</dbReference>
<accession>A0A840FVW8</accession>
<name>A0A840FVW8_RHOTE</name>
<dbReference type="EMBL" id="JACIGE010000002">
    <property type="protein sequence ID" value="MBB4246237.1"/>
    <property type="molecule type" value="Genomic_DNA"/>
</dbReference>
<gene>
    <name evidence="2" type="ORF">GGD90_000594</name>
</gene>
<keyword evidence="1" id="KW-0472">Membrane</keyword>
<proteinExistence type="predicted"/>
<protein>
    <submittedName>
        <fullName evidence="2">Uncharacterized protein</fullName>
    </submittedName>
</protein>
<feature type="transmembrane region" description="Helical" evidence="1">
    <location>
        <begin position="40"/>
        <end position="62"/>
    </location>
</feature>